<dbReference type="Gene3D" id="3.90.660.20">
    <property type="entry name" value="Protoporphyrinogen oxidase, mitochondrial, domain 2"/>
    <property type="match status" value="1"/>
</dbReference>
<accession>E3CY37</accession>
<evidence type="ECO:0000259" key="1">
    <source>
        <dbReference type="Pfam" id="PF01593"/>
    </source>
</evidence>
<dbReference type="InterPro" id="IPR002937">
    <property type="entry name" value="Amino_oxidase"/>
</dbReference>
<dbReference type="RefSeq" id="WP_006299829.1">
    <property type="nucleotide sequence ID" value="NZ_CM001022.1"/>
</dbReference>
<feature type="domain" description="Amine oxidase" evidence="1">
    <location>
        <begin position="11"/>
        <end position="428"/>
    </location>
</feature>
<organism evidence="2 3">
    <name type="scientific">Aminomonas paucivorans DSM 12260</name>
    <dbReference type="NCBI Taxonomy" id="584708"/>
    <lineage>
        <taxon>Bacteria</taxon>
        <taxon>Thermotogati</taxon>
        <taxon>Synergistota</taxon>
        <taxon>Synergistia</taxon>
        <taxon>Synergistales</taxon>
        <taxon>Synergistaceae</taxon>
        <taxon>Aminomonas</taxon>
    </lineage>
</organism>
<dbReference type="HOGENOM" id="CLU_051347_0_0_0"/>
<protein>
    <submittedName>
        <fullName evidence="2">Amine oxidase</fullName>
    </submittedName>
</protein>
<dbReference type="Gene3D" id="3.50.50.60">
    <property type="entry name" value="FAD/NAD(P)-binding domain"/>
    <property type="match status" value="1"/>
</dbReference>
<dbReference type="NCBIfam" id="NF005560">
    <property type="entry name" value="PRK07233.1"/>
    <property type="match status" value="1"/>
</dbReference>
<sequence>MNIGIIGAGVTGLTAAYRLARAGEKVTVFDRSPEAGGMVRTFQMGGTRLESFYHHCFNSDTDLVSLVEEMNLGARLRWKAPINALWVPQGLYRFTTPGDLLRFRPLSLAGRVRFGLQVLGAKRVKDWKTLEGITARDWVCAGAGRDVWETLWGPLMRSKFGDSAEDVAAVWLWNKLVLRGGSRSKDLKNEELGYLEGSFGVLWDEVARRIRTLGGRICLGERVDRIVPREEGVELSVSGSLQSFDQVLFAAAPALLPPLAPDLPGDYAASLGELPYQANLCLCLKLEGPPLSPFYWISVAREDCPFVAAIEHTRLVDPAAYGGTVLYLSRYLDATDPLFSADDETVVARFLESLTDLYPLFYPDLVTESHLSRERYAQPVVGLGYSGRIPDLRTPLKGLYLASMSQIYPEDRGQSYAVRLGREAAEEMRRDVRRGL</sequence>
<reference evidence="2 3" key="1">
    <citation type="journal article" date="2010" name="Stand. Genomic Sci.">
        <title>Non-contiguous finished genome sequence of Aminomonas paucivorans type strain (GLU-3).</title>
        <authorList>
            <person name="Pitluck S."/>
            <person name="Yasawong M."/>
            <person name="Held B."/>
            <person name="Lapidus A."/>
            <person name="Nolan M."/>
            <person name="Copeland A."/>
            <person name="Lucas S."/>
            <person name="Del Rio T.G."/>
            <person name="Tice H."/>
            <person name="Cheng J.F."/>
            <person name="Chertkov O."/>
            <person name="Goodwin L."/>
            <person name="Tapia R."/>
            <person name="Han C."/>
            <person name="Liolios K."/>
            <person name="Ivanova N."/>
            <person name="Mavromatis K."/>
            <person name="Ovchinnikova G."/>
            <person name="Pati A."/>
            <person name="Chen A."/>
            <person name="Palaniappan K."/>
            <person name="Land M."/>
            <person name="Hauser L."/>
            <person name="Chang Y.J."/>
            <person name="Jeffries C.D."/>
            <person name="Pukall R."/>
            <person name="Spring S."/>
            <person name="Rohde M."/>
            <person name="Sikorski J."/>
            <person name="Goker M."/>
            <person name="Woyke T."/>
            <person name="Bristow J."/>
            <person name="Eisen J.A."/>
            <person name="Markowitz V."/>
            <person name="Hugenholtz P."/>
            <person name="Kyrpides N.C."/>
            <person name="Klenk H.P."/>
        </authorList>
    </citation>
    <scope>NUCLEOTIDE SEQUENCE [LARGE SCALE GENOMIC DNA]</scope>
    <source>
        <strain evidence="2 3">DSM 12260</strain>
    </source>
</reference>
<dbReference type="PaxDb" id="584708-Apau_0249"/>
<evidence type="ECO:0000313" key="2">
    <source>
        <dbReference type="EMBL" id="EFQ22685.1"/>
    </source>
</evidence>
<evidence type="ECO:0000313" key="3">
    <source>
        <dbReference type="Proteomes" id="UP000005096"/>
    </source>
</evidence>
<dbReference type="GO" id="GO:0016491">
    <property type="term" value="F:oxidoreductase activity"/>
    <property type="evidence" value="ECO:0007669"/>
    <property type="project" value="InterPro"/>
</dbReference>
<dbReference type="eggNOG" id="COG1232">
    <property type="taxonomic scope" value="Bacteria"/>
</dbReference>
<dbReference type="Proteomes" id="UP000005096">
    <property type="component" value="Chromosome"/>
</dbReference>
<dbReference type="SUPFAM" id="SSF51905">
    <property type="entry name" value="FAD/NAD(P)-binding domain"/>
    <property type="match status" value="1"/>
</dbReference>
<gene>
    <name evidence="2" type="ORF">Apau_0249</name>
</gene>
<dbReference type="InterPro" id="IPR050464">
    <property type="entry name" value="Zeta_carotene_desat/Oxidored"/>
</dbReference>
<dbReference type="InterPro" id="IPR036188">
    <property type="entry name" value="FAD/NAD-bd_sf"/>
</dbReference>
<dbReference type="EMBL" id="CM001022">
    <property type="protein sequence ID" value="EFQ22685.1"/>
    <property type="molecule type" value="Genomic_DNA"/>
</dbReference>
<dbReference type="PANTHER" id="PTHR42923">
    <property type="entry name" value="PROTOPORPHYRINOGEN OXIDASE"/>
    <property type="match status" value="1"/>
</dbReference>
<dbReference type="Pfam" id="PF01593">
    <property type="entry name" value="Amino_oxidase"/>
    <property type="match status" value="1"/>
</dbReference>
<dbReference type="PANTHER" id="PTHR42923:SF46">
    <property type="entry name" value="AMINE OXIDASE"/>
    <property type="match status" value="1"/>
</dbReference>
<keyword evidence="3" id="KW-1185">Reference proteome</keyword>
<dbReference type="Gene3D" id="1.10.3110.10">
    <property type="entry name" value="protoporphyrinogen ix oxidase, domain 3"/>
    <property type="match status" value="1"/>
</dbReference>
<dbReference type="STRING" id="584708.Apau_0249"/>
<name>E3CY37_9BACT</name>
<dbReference type="PRINTS" id="PR00419">
    <property type="entry name" value="ADXRDTASE"/>
</dbReference>
<dbReference type="AlphaFoldDB" id="E3CY37"/>
<proteinExistence type="predicted"/>